<dbReference type="Gene3D" id="3.30.420.40">
    <property type="match status" value="2"/>
</dbReference>
<name>A0A3B7MVJ7_9BACT</name>
<dbReference type="RefSeq" id="WP_119051556.1">
    <property type="nucleotide sequence ID" value="NZ_CP032157.1"/>
</dbReference>
<dbReference type="AlphaFoldDB" id="A0A3B7MVJ7"/>
<keyword evidence="3" id="KW-1185">Reference proteome</keyword>
<dbReference type="KEGG" id="pseg:D3H65_17570"/>
<dbReference type="PANTHER" id="PTHR18964">
    <property type="entry name" value="ROK (REPRESSOR, ORF, KINASE) FAMILY"/>
    <property type="match status" value="1"/>
</dbReference>
<dbReference type="InterPro" id="IPR043129">
    <property type="entry name" value="ATPase_NBD"/>
</dbReference>
<reference evidence="2 3" key="1">
    <citation type="submission" date="2018-09" db="EMBL/GenBank/DDBJ databases">
        <title>Genome sequencing of strain 6GH32-13.</title>
        <authorList>
            <person name="Weon H.-Y."/>
            <person name="Heo J."/>
            <person name="Kwon S.-W."/>
        </authorList>
    </citation>
    <scope>NUCLEOTIDE SEQUENCE [LARGE SCALE GENOMIC DNA]</scope>
    <source>
        <strain evidence="2 3">5GH32-13</strain>
    </source>
</reference>
<evidence type="ECO:0000256" key="1">
    <source>
        <dbReference type="ARBA" id="ARBA00006479"/>
    </source>
</evidence>
<dbReference type="CDD" id="cd23763">
    <property type="entry name" value="ASKHA_ATPase_ROK"/>
    <property type="match status" value="1"/>
</dbReference>
<dbReference type="SUPFAM" id="SSF53067">
    <property type="entry name" value="Actin-like ATPase domain"/>
    <property type="match status" value="1"/>
</dbReference>
<dbReference type="Pfam" id="PF00480">
    <property type="entry name" value="ROK"/>
    <property type="match status" value="1"/>
</dbReference>
<dbReference type="OrthoDB" id="9810372at2"/>
<comment type="similarity">
    <text evidence="1">Belongs to the ROK (NagC/XylR) family.</text>
</comment>
<dbReference type="PANTHER" id="PTHR18964:SF149">
    <property type="entry name" value="BIFUNCTIONAL UDP-N-ACETYLGLUCOSAMINE 2-EPIMERASE_N-ACETYLMANNOSAMINE KINASE"/>
    <property type="match status" value="1"/>
</dbReference>
<organism evidence="2 3">
    <name type="scientific">Paraflavitalea soli</name>
    <dbReference type="NCBI Taxonomy" id="2315862"/>
    <lineage>
        <taxon>Bacteria</taxon>
        <taxon>Pseudomonadati</taxon>
        <taxon>Bacteroidota</taxon>
        <taxon>Chitinophagia</taxon>
        <taxon>Chitinophagales</taxon>
        <taxon>Chitinophagaceae</taxon>
        <taxon>Paraflavitalea</taxon>
    </lineage>
</organism>
<dbReference type="Proteomes" id="UP000263900">
    <property type="component" value="Chromosome"/>
</dbReference>
<dbReference type="EMBL" id="CP032157">
    <property type="protein sequence ID" value="AXY75675.1"/>
    <property type="molecule type" value="Genomic_DNA"/>
</dbReference>
<evidence type="ECO:0000313" key="2">
    <source>
        <dbReference type="EMBL" id="AXY75675.1"/>
    </source>
</evidence>
<sequence length="290" mass="31193">MNNPLVAGVDIGGSHISAALVDLDVRSVLPAFSVRKHINAQEDAASIIDVWCAAISAVFEARPYLPKRMGIAMPGPFDYEKGISFIKDQNKYESLYGLNVKDMMAERLGVSPDHIRLMNDAGCFLQGEVMGGAARGFKTAVGITLGTGLGTATFHHGVAKDANLWCAPFLDGMAEDYISARWLINTYRQVSGTTVDHVKGLVALIPSDPRIKAIFKDFGLNLAGFLAGFVRANNPEVIVIGGNIAKSAEWFLTHAEQALLAQSIDIPIRIARLGEDAHIMGAAGCWIENI</sequence>
<evidence type="ECO:0000313" key="3">
    <source>
        <dbReference type="Proteomes" id="UP000263900"/>
    </source>
</evidence>
<gene>
    <name evidence="2" type="ORF">D3H65_17570</name>
</gene>
<proteinExistence type="inferred from homology"/>
<accession>A0A3B7MVJ7</accession>
<protein>
    <submittedName>
        <fullName evidence="2">ROK family protein</fullName>
    </submittedName>
</protein>
<dbReference type="InterPro" id="IPR000600">
    <property type="entry name" value="ROK"/>
</dbReference>